<feature type="domain" description="Glycosyltransferase RgtA/B/C/D-like" evidence="9">
    <location>
        <begin position="96"/>
        <end position="241"/>
    </location>
</feature>
<dbReference type="PANTHER" id="PTHR33908:SF11">
    <property type="entry name" value="MEMBRANE PROTEIN"/>
    <property type="match status" value="1"/>
</dbReference>
<gene>
    <name evidence="10" type="ORF">A2519_15620</name>
</gene>
<comment type="subcellular location">
    <subcellularLocation>
        <location evidence="1">Cell membrane</location>
        <topology evidence="1">Multi-pass membrane protein</topology>
    </subcellularLocation>
</comment>
<sequence>MDPAAAALCYFLVFAAWKGYFPDEEVEKRMRPKEKLMKESYWRHIPFVALCAVFVATRLFFISHTPYEYDSVNYAFGLYHFSIPNTTPHAPGYIFYVFLGKLMLHVIHDPFRMLPVLNCIAGLLAMVFLFRIGGLLYSVRTGYIAAGLFVFNPLVWYCGEVAEIYSIEAALSASLGYLFLKHFCHGRIFPLYWGSLLLGIAGGFRQNVEVFLIPLWLYMVFRTGRRRREQLLCLALLIAATALWAIPTIANCGGLGEYMRLNRETLLFYFKEYSVFYGAPLARNLFMVLKVFCWTMLFMGPMLLASALIAIHLRPLPWRRYGVFFALWILPSLFFFCGVYIAKPGYLLAIIIPVIVITAAAIDAFSRSRVQAAALSIAIAVPGLVYLFSPGVGGNEIPLQLSAGQNKASAAFKRLFRYTINDVKYSDALNDAFVSSLREKTGKQRPALFIFTNFSDWNFRFANYYFPDVEAHEFIFQRNYSFISHTRFAHGRLGECQDISIPIDNRDLFIFLSDASEHGRALNSLGYRKIAVMENVGYYYFPSGSFSTIGFDGPKIFLRENPATCPGP</sequence>
<dbReference type="InterPro" id="IPR050297">
    <property type="entry name" value="LipidA_mod_glycosyltrf_83"/>
</dbReference>
<feature type="transmembrane region" description="Helical" evidence="8">
    <location>
        <begin position="192"/>
        <end position="219"/>
    </location>
</feature>
<dbReference type="InterPro" id="IPR038731">
    <property type="entry name" value="RgtA/B/C-like"/>
</dbReference>
<evidence type="ECO:0000259" key="9">
    <source>
        <dbReference type="Pfam" id="PF13231"/>
    </source>
</evidence>
<evidence type="ECO:0000256" key="6">
    <source>
        <dbReference type="ARBA" id="ARBA00022989"/>
    </source>
</evidence>
<dbReference type="GO" id="GO:0016763">
    <property type="term" value="F:pentosyltransferase activity"/>
    <property type="evidence" value="ECO:0007669"/>
    <property type="project" value="TreeGrafter"/>
</dbReference>
<evidence type="ECO:0000256" key="7">
    <source>
        <dbReference type="ARBA" id="ARBA00023136"/>
    </source>
</evidence>
<dbReference type="EMBL" id="MFYX01000090">
    <property type="protein sequence ID" value="OGK03436.1"/>
    <property type="molecule type" value="Genomic_DNA"/>
</dbReference>
<keyword evidence="4" id="KW-0808">Transferase</keyword>
<name>A0A1F7FAA8_UNCRA</name>
<accession>A0A1F7FAA8</accession>
<evidence type="ECO:0000256" key="3">
    <source>
        <dbReference type="ARBA" id="ARBA00022676"/>
    </source>
</evidence>
<dbReference type="Proteomes" id="UP000179243">
    <property type="component" value="Unassembled WGS sequence"/>
</dbReference>
<evidence type="ECO:0000256" key="5">
    <source>
        <dbReference type="ARBA" id="ARBA00022692"/>
    </source>
</evidence>
<feature type="transmembrane region" description="Helical" evidence="8">
    <location>
        <begin position="372"/>
        <end position="389"/>
    </location>
</feature>
<evidence type="ECO:0000256" key="4">
    <source>
        <dbReference type="ARBA" id="ARBA00022679"/>
    </source>
</evidence>
<dbReference type="GO" id="GO:0005886">
    <property type="term" value="C:plasma membrane"/>
    <property type="evidence" value="ECO:0007669"/>
    <property type="project" value="UniProtKB-SubCell"/>
</dbReference>
<keyword evidence="7 8" id="KW-0472">Membrane</keyword>
<reference evidence="10 11" key="1">
    <citation type="journal article" date="2016" name="Nat. Commun.">
        <title>Thousands of microbial genomes shed light on interconnected biogeochemical processes in an aquifer system.</title>
        <authorList>
            <person name="Anantharaman K."/>
            <person name="Brown C.T."/>
            <person name="Hug L.A."/>
            <person name="Sharon I."/>
            <person name="Castelle C.J."/>
            <person name="Probst A.J."/>
            <person name="Thomas B.C."/>
            <person name="Singh A."/>
            <person name="Wilkins M.J."/>
            <person name="Karaoz U."/>
            <person name="Brodie E.L."/>
            <person name="Williams K.H."/>
            <person name="Hubbard S.S."/>
            <person name="Banfield J.F."/>
        </authorList>
    </citation>
    <scope>NUCLEOTIDE SEQUENCE [LARGE SCALE GENOMIC DNA]</scope>
</reference>
<dbReference type="AlphaFoldDB" id="A0A1F7FAA8"/>
<feature type="transmembrane region" description="Helical" evidence="8">
    <location>
        <begin position="231"/>
        <end position="250"/>
    </location>
</feature>
<evidence type="ECO:0000256" key="2">
    <source>
        <dbReference type="ARBA" id="ARBA00022475"/>
    </source>
</evidence>
<keyword evidence="6 8" id="KW-1133">Transmembrane helix</keyword>
<keyword evidence="5 8" id="KW-0812">Transmembrane</keyword>
<keyword evidence="2" id="KW-1003">Cell membrane</keyword>
<feature type="transmembrane region" description="Helical" evidence="8">
    <location>
        <begin position="111"/>
        <end position="130"/>
    </location>
</feature>
<feature type="transmembrane region" description="Helical" evidence="8">
    <location>
        <begin position="347"/>
        <end position="365"/>
    </location>
</feature>
<proteinExistence type="predicted"/>
<feature type="transmembrane region" description="Helical" evidence="8">
    <location>
        <begin position="285"/>
        <end position="309"/>
    </location>
</feature>
<dbReference type="PANTHER" id="PTHR33908">
    <property type="entry name" value="MANNOSYLTRANSFERASE YKCB-RELATED"/>
    <property type="match status" value="1"/>
</dbReference>
<evidence type="ECO:0000313" key="11">
    <source>
        <dbReference type="Proteomes" id="UP000179243"/>
    </source>
</evidence>
<keyword evidence="3" id="KW-0328">Glycosyltransferase</keyword>
<organism evidence="10 11">
    <name type="scientific">Candidatus Raymondbacteria bacterium RIFOXYD12_FULL_49_13</name>
    <dbReference type="NCBI Taxonomy" id="1817890"/>
    <lineage>
        <taxon>Bacteria</taxon>
        <taxon>Raymondiibacteriota</taxon>
    </lineage>
</organism>
<dbReference type="GO" id="GO:0009103">
    <property type="term" value="P:lipopolysaccharide biosynthetic process"/>
    <property type="evidence" value="ECO:0007669"/>
    <property type="project" value="UniProtKB-ARBA"/>
</dbReference>
<evidence type="ECO:0000256" key="8">
    <source>
        <dbReference type="SAM" id="Phobius"/>
    </source>
</evidence>
<dbReference type="Pfam" id="PF13231">
    <property type="entry name" value="PMT_2"/>
    <property type="match status" value="1"/>
</dbReference>
<evidence type="ECO:0000256" key="1">
    <source>
        <dbReference type="ARBA" id="ARBA00004651"/>
    </source>
</evidence>
<comment type="caution">
    <text evidence="10">The sequence shown here is derived from an EMBL/GenBank/DDBJ whole genome shotgun (WGS) entry which is preliminary data.</text>
</comment>
<feature type="transmembrane region" description="Helical" evidence="8">
    <location>
        <begin position="321"/>
        <end position="341"/>
    </location>
</feature>
<feature type="transmembrane region" description="Helical" evidence="8">
    <location>
        <begin position="42"/>
        <end position="61"/>
    </location>
</feature>
<protein>
    <recommendedName>
        <fullName evidence="9">Glycosyltransferase RgtA/B/C/D-like domain-containing protein</fullName>
    </recommendedName>
</protein>
<evidence type="ECO:0000313" key="10">
    <source>
        <dbReference type="EMBL" id="OGK03436.1"/>
    </source>
</evidence>